<dbReference type="AlphaFoldDB" id="A0A8X6YKF8"/>
<evidence type="ECO:0000313" key="2">
    <source>
        <dbReference type="Proteomes" id="UP000886998"/>
    </source>
</evidence>
<gene>
    <name evidence="1" type="ORF">TNIN_249891</name>
</gene>
<name>A0A8X6YKF8_9ARAC</name>
<organism evidence="1 2">
    <name type="scientific">Trichonephila inaurata madagascariensis</name>
    <dbReference type="NCBI Taxonomy" id="2747483"/>
    <lineage>
        <taxon>Eukaryota</taxon>
        <taxon>Metazoa</taxon>
        <taxon>Ecdysozoa</taxon>
        <taxon>Arthropoda</taxon>
        <taxon>Chelicerata</taxon>
        <taxon>Arachnida</taxon>
        <taxon>Araneae</taxon>
        <taxon>Araneomorphae</taxon>
        <taxon>Entelegynae</taxon>
        <taxon>Araneoidea</taxon>
        <taxon>Nephilidae</taxon>
        <taxon>Trichonephila</taxon>
        <taxon>Trichonephila inaurata</taxon>
    </lineage>
</organism>
<sequence>MSLPVPFQNAILKRTSSRYGQEFSRVTISRKYERHLRTLEHISLGNFEECSELWNSTFYDPFPAYFLLSAPKHRILFPIPFEKNSAQSTLFDIKDSIASMLKLITI</sequence>
<accession>A0A8X6YKF8</accession>
<dbReference type="EMBL" id="BMAV01020247">
    <property type="protein sequence ID" value="GFY73617.1"/>
    <property type="molecule type" value="Genomic_DNA"/>
</dbReference>
<keyword evidence="2" id="KW-1185">Reference proteome</keyword>
<protein>
    <submittedName>
        <fullName evidence="1">Uncharacterized protein</fullName>
    </submittedName>
</protein>
<reference evidence="1" key="1">
    <citation type="submission" date="2020-08" db="EMBL/GenBank/DDBJ databases">
        <title>Multicomponent nature underlies the extraordinary mechanical properties of spider dragline silk.</title>
        <authorList>
            <person name="Kono N."/>
            <person name="Nakamura H."/>
            <person name="Mori M."/>
            <person name="Yoshida Y."/>
            <person name="Ohtoshi R."/>
            <person name="Malay A.D."/>
            <person name="Moran D.A.P."/>
            <person name="Tomita M."/>
            <person name="Numata K."/>
            <person name="Arakawa K."/>
        </authorList>
    </citation>
    <scope>NUCLEOTIDE SEQUENCE</scope>
</reference>
<proteinExistence type="predicted"/>
<comment type="caution">
    <text evidence="1">The sequence shown here is derived from an EMBL/GenBank/DDBJ whole genome shotgun (WGS) entry which is preliminary data.</text>
</comment>
<evidence type="ECO:0000313" key="1">
    <source>
        <dbReference type="EMBL" id="GFY73617.1"/>
    </source>
</evidence>
<dbReference type="Proteomes" id="UP000886998">
    <property type="component" value="Unassembled WGS sequence"/>
</dbReference>